<keyword evidence="2 6" id="KW-0328">Glycosyltransferase</keyword>
<dbReference type="PANTHER" id="PTHR43179:SF12">
    <property type="entry name" value="GALACTOFURANOSYLTRANSFERASE GLFT2"/>
    <property type="match status" value="1"/>
</dbReference>
<organism evidence="6 7">
    <name type="scientific">Geoanaerobacter pelophilus</name>
    <dbReference type="NCBI Taxonomy" id="60036"/>
    <lineage>
        <taxon>Bacteria</taxon>
        <taxon>Pseudomonadati</taxon>
        <taxon>Thermodesulfobacteriota</taxon>
        <taxon>Desulfuromonadia</taxon>
        <taxon>Geobacterales</taxon>
        <taxon>Geobacteraceae</taxon>
        <taxon>Geoanaerobacter</taxon>
    </lineage>
</organism>
<evidence type="ECO:0000256" key="2">
    <source>
        <dbReference type="ARBA" id="ARBA00022676"/>
    </source>
</evidence>
<protein>
    <submittedName>
        <fullName evidence="6">Glycosyltransferase</fullName>
        <ecNumber evidence="6">2.4.-.-</ecNumber>
    </submittedName>
</protein>
<feature type="domain" description="Glycosyltransferase 2-like" evidence="5">
    <location>
        <begin position="104"/>
        <end position="280"/>
    </location>
</feature>
<evidence type="ECO:0000313" key="6">
    <source>
        <dbReference type="EMBL" id="MBT0666294.1"/>
    </source>
</evidence>
<dbReference type="InterPro" id="IPR001296">
    <property type="entry name" value="Glyco_trans_1"/>
</dbReference>
<evidence type="ECO:0000259" key="5">
    <source>
        <dbReference type="Pfam" id="PF00535"/>
    </source>
</evidence>
<keyword evidence="3 6" id="KW-0808">Transferase</keyword>
<dbReference type="Gene3D" id="3.90.550.10">
    <property type="entry name" value="Spore Coat Polysaccharide Biosynthesis Protein SpsA, Chain A"/>
    <property type="match status" value="1"/>
</dbReference>
<comment type="caution">
    <text evidence="6">The sequence shown here is derived from an EMBL/GenBank/DDBJ whole genome shotgun (WGS) entry which is preliminary data.</text>
</comment>
<evidence type="ECO:0000259" key="4">
    <source>
        <dbReference type="Pfam" id="PF00534"/>
    </source>
</evidence>
<dbReference type="Pfam" id="PF00534">
    <property type="entry name" value="Glycos_transf_1"/>
    <property type="match status" value="1"/>
</dbReference>
<sequence length="787" mass="87968">MPDSLKKILLPPNSRRRLLVDLISRAVAQPRDFFRYVNFSSLRYFLNYLRNTDPELVGKMVDEVLARDRMQGDKAAQINHHFLQVVAGESSRSKCVPRSTQVDIIIPIFNAPDLTAACIASVLNNSENCRVLIVDDASTDPLVAGVIAALQAVPERGIELVTHRNESNLGFVRTVNHAVAMTSNHFVILNSDTEVPPGWLDRLFAPIFAGPDRVASVTPFSNAAMACSFPVPDRDNQLFKGLTVAELDGYFRLFGTDEPIELFSGVGFCMAFNRRVVERIGMFDAETFGRGYGEETDWSLRAYDAGFSNVLAANLFVYHKHGASFAADEKARLLEANQDLLWKRHGRHMPRLRAMVSQDAPRAIRETIMVGIDARTKNQLRVAILDVDIPGGGTVYSAKLSEELQRASMEVVHYRFNHRQKYLKMQLSSDAASLSLVLPPDSVGEFPGFLSFCGIDVIVVNELFSWPEILKIMGWLVSGQLPYLVMSHDFFMLCPSWFLLDKNGKFCKVPDNMSPCESCLPANSQSMHREFYGTCLDNPGVWRAKAGEFLAKARAVIYFSNTTLDYFKRVYPQLTNHFLNEHPIPNAERFIWKERRYDGDGILHLAVIGHLFPVKGERIIKEMIESERFKSLPVSLQVFGESPLYPPGHVSSDGRVSFLGSYRQEALPQLLEQHVIHAVLLPSICPETFSYTTSEAILLGFPVICFNLGAQAERVRQHKCGLIVDDVSAEALLNAVEHLLGNPALVAEFSKNCRQYVPARGEAHYDAIVSLIKNNAAIAKIVESCPV</sequence>
<reference evidence="6 7" key="1">
    <citation type="submission" date="2021-05" db="EMBL/GenBank/DDBJ databases">
        <title>The draft genome of Geobacter pelophilus DSM 12255.</title>
        <authorList>
            <person name="Xu Z."/>
            <person name="Masuda Y."/>
            <person name="Itoh H."/>
            <person name="Senoo K."/>
        </authorList>
    </citation>
    <scope>NUCLEOTIDE SEQUENCE [LARGE SCALE GENOMIC DNA]</scope>
    <source>
        <strain evidence="6 7">DSM 12255</strain>
    </source>
</reference>
<dbReference type="InterPro" id="IPR029044">
    <property type="entry name" value="Nucleotide-diphossugar_trans"/>
</dbReference>
<gene>
    <name evidence="6" type="ORF">KI809_18440</name>
</gene>
<feature type="domain" description="Glycosyl transferase family 1" evidence="4">
    <location>
        <begin position="655"/>
        <end position="755"/>
    </location>
</feature>
<dbReference type="Pfam" id="PF00535">
    <property type="entry name" value="Glycos_transf_2"/>
    <property type="match status" value="1"/>
</dbReference>
<dbReference type="InterPro" id="IPR001173">
    <property type="entry name" value="Glyco_trans_2-like"/>
</dbReference>
<evidence type="ECO:0000313" key="7">
    <source>
        <dbReference type="Proteomes" id="UP000811899"/>
    </source>
</evidence>
<dbReference type="AlphaFoldDB" id="A0AAW4LE53"/>
<dbReference type="SUPFAM" id="SSF53756">
    <property type="entry name" value="UDP-Glycosyltransferase/glycogen phosphorylase"/>
    <property type="match status" value="1"/>
</dbReference>
<dbReference type="EC" id="2.4.-.-" evidence="6"/>
<dbReference type="Gene3D" id="3.40.50.2000">
    <property type="entry name" value="Glycogen Phosphorylase B"/>
    <property type="match status" value="1"/>
</dbReference>
<dbReference type="EMBL" id="JAHCVJ010000010">
    <property type="protein sequence ID" value="MBT0666294.1"/>
    <property type="molecule type" value="Genomic_DNA"/>
</dbReference>
<evidence type="ECO:0000256" key="1">
    <source>
        <dbReference type="ARBA" id="ARBA00006739"/>
    </source>
</evidence>
<dbReference type="SUPFAM" id="SSF53448">
    <property type="entry name" value="Nucleotide-diphospho-sugar transferases"/>
    <property type="match status" value="1"/>
</dbReference>
<evidence type="ECO:0000256" key="3">
    <source>
        <dbReference type="ARBA" id="ARBA00022679"/>
    </source>
</evidence>
<comment type="similarity">
    <text evidence="1">Belongs to the glycosyltransferase 2 family.</text>
</comment>
<name>A0AAW4LE53_9BACT</name>
<dbReference type="GO" id="GO:0016757">
    <property type="term" value="F:glycosyltransferase activity"/>
    <property type="evidence" value="ECO:0007669"/>
    <property type="project" value="UniProtKB-KW"/>
</dbReference>
<dbReference type="PANTHER" id="PTHR43179">
    <property type="entry name" value="RHAMNOSYLTRANSFERASE WBBL"/>
    <property type="match status" value="1"/>
</dbReference>
<proteinExistence type="inferred from homology"/>
<accession>A0AAW4LE53</accession>
<dbReference type="Proteomes" id="UP000811899">
    <property type="component" value="Unassembled WGS sequence"/>
</dbReference>
<keyword evidence="7" id="KW-1185">Reference proteome</keyword>